<dbReference type="FunFam" id="3.30.70.330:FF:000743">
    <property type="entry name" value="Similar to R3H domain protein"/>
    <property type="match status" value="1"/>
</dbReference>
<dbReference type="InterPro" id="IPR034186">
    <property type="entry name" value="PIN4-like_RRM"/>
</dbReference>
<keyword evidence="4" id="KW-1133">Transmembrane helix</keyword>
<keyword evidence="7" id="KW-1185">Reference proteome</keyword>
<dbReference type="CDD" id="cd12253">
    <property type="entry name" value="RRM_PIN4_like"/>
    <property type="match status" value="1"/>
</dbReference>
<feature type="region of interest" description="Disordered" evidence="3">
    <location>
        <begin position="251"/>
        <end position="271"/>
    </location>
</feature>
<organism evidence="6 7">
    <name type="scientific">Monilinia fructicola</name>
    <name type="common">Brown rot fungus</name>
    <name type="synonym">Ciboria fructicola</name>
    <dbReference type="NCBI Taxonomy" id="38448"/>
    <lineage>
        <taxon>Eukaryota</taxon>
        <taxon>Fungi</taxon>
        <taxon>Dikarya</taxon>
        <taxon>Ascomycota</taxon>
        <taxon>Pezizomycotina</taxon>
        <taxon>Leotiomycetes</taxon>
        <taxon>Helotiales</taxon>
        <taxon>Sclerotiniaceae</taxon>
        <taxon>Monilinia</taxon>
    </lineage>
</organism>
<dbReference type="InterPro" id="IPR012677">
    <property type="entry name" value="Nucleotide-bd_a/b_plait_sf"/>
</dbReference>
<dbReference type="GO" id="GO:0005634">
    <property type="term" value="C:nucleus"/>
    <property type="evidence" value="ECO:0007669"/>
    <property type="project" value="TreeGrafter"/>
</dbReference>
<dbReference type="GO" id="GO:0005737">
    <property type="term" value="C:cytoplasm"/>
    <property type="evidence" value="ECO:0007669"/>
    <property type="project" value="TreeGrafter"/>
</dbReference>
<dbReference type="PANTHER" id="PTHR23003">
    <property type="entry name" value="RNA RECOGNITION MOTIF RRM DOMAIN CONTAINING PROTEIN"/>
    <property type="match status" value="1"/>
</dbReference>
<feature type="compositionally biased region" description="Polar residues" evidence="3">
    <location>
        <begin position="116"/>
        <end position="131"/>
    </location>
</feature>
<keyword evidence="4" id="KW-0812">Transmembrane</keyword>
<evidence type="ECO:0000259" key="5">
    <source>
        <dbReference type="PROSITE" id="PS50102"/>
    </source>
</evidence>
<dbReference type="Gene3D" id="3.30.70.330">
    <property type="match status" value="1"/>
</dbReference>
<proteinExistence type="predicted"/>
<comment type="caution">
    <text evidence="6">The sequence shown here is derived from an EMBL/GenBank/DDBJ whole genome shotgun (WGS) entry which is preliminary data.</text>
</comment>
<dbReference type="InterPro" id="IPR050374">
    <property type="entry name" value="RRT5_SRSF_SR"/>
</dbReference>
<feature type="region of interest" description="Disordered" evidence="3">
    <location>
        <begin position="476"/>
        <end position="517"/>
    </location>
</feature>
<dbReference type="Proteomes" id="UP000322873">
    <property type="component" value="Unassembled WGS sequence"/>
</dbReference>
<dbReference type="PANTHER" id="PTHR23003:SF17">
    <property type="entry name" value="RNA-BINDING PROTEIN PIN4"/>
    <property type="match status" value="1"/>
</dbReference>
<dbReference type="Pfam" id="PF00076">
    <property type="entry name" value="RRM_1"/>
    <property type="match status" value="1"/>
</dbReference>
<dbReference type="EMBL" id="VICG01000005">
    <property type="protein sequence ID" value="KAA8571789.1"/>
    <property type="molecule type" value="Genomic_DNA"/>
</dbReference>
<dbReference type="PROSITE" id="PS50102">
    <property type="entry name" value="RRM"/>
    <property type="match status" value="1"/>
</dbReference>
<dbReference type="AlphaFoldDB" id="A0A5M9JUK7"/>
<protein>
    <recommendedName>
        <fullName evidence="5">RRM domain-containing protein</fullName>
    </recommendedName>
</protein>
<feature type="compositionally biased region" description="Basic and acidic residues" evidence="3">
    <location>
        <begin position="251"/>
        <end position="270"/>
    </location>
</feature>
<reference evidence="6 7" key="1">
    <citation type="submission" date="2019-06" db="EMBL/GenBank/DDBJ databases">
        <title>Genome Sequence of the Brown Rot Fungal Pathogen Monilinia fructicola.</title>
        <authorList>
            <person name="De Miccolis Angelini R.M."/>
            <person name="Landi L."/>
            <person name="Abate D."/>
            <person name="Pollastro S."/>
            <person name="Romanazzi G."/>
            <person name="Faretra F."/>
        </authorList>
    </citation>
    <scope>NUCLEOTIDE SEQUENCE [LARGE SCALE GENOMIC DNA]</scope>
    <source>
        <strain evidence="6 7">Mfrc123</strain>
    </source>
</reference>
<keyword evidence="1 2" id="KW-0694">RNA-binding</keyword>
<name>A0A5M9JUK7_MONFR</name>
<dbReference type="SUPFAM" id="SSF54928">
    <property type="entry name" value="RNA-binding domain, RBD"/>
    <property type="match status" value="1"/>
</dbReference>
<keyword evidence="4" id="KW-0472">Membrane</keyword>
<evidence type="ECO:0000313" key="7">
    <source>
        <dbReference type="Proteomes" id="UP000322873"/>
    </source>
</evidence>
<dbReference type="GO" id="GO:0003729">
    <property type="term" value="F:mRNA binding"/>
    <property type="evidence" value="ECO:0007669"/>
    <property type="project" value="TreeGrafter"/>
</dbReference>
<feature type="region of interest" description="Disordered" evidence="3">
    <location>
        <begin position="1"/>
        <end position="24"/>
    </location>
</feature>
<dbReference type="VEuPathDB" id="FungiDB:MFRU_035g00330"/>
<dbReference type="InterPro" id="IPR000504">
    <property type="entry name" value="RRM_dom"/>
</dbReference>
<gene>
    <name evidence="6" type="ORF">EYC84_001758</name>
</gene>
<evidence type="ECO:0000256" key="4">
    <source>
        <dbReference type="SAM" id="Phobius"/>
    </source>
</evidence>
<evidence type="ECO:0000256" key="2">
    <source>
        <dbReference type="PROSITE-ProRule" id="PRU00176"/>
    </source>
</evidence>
<accession>A0A5M9JUK7</accession>
<sequence length="627" mass="69149">MMSQQYSEMFQDYPPNRSPATSRGYGNMTLNRQTSRQFMDNYQAPLQNGGGLYASEDAPQFNGNQAGYRGPSNNINYAYESQTWNYGGANGASTMGAAGRMRPQQQARRAEIPSGWMNSGSPSLGGPITQSSLQQHNLSGMFEQPQHSHRSPPPPNQQNDHEELIPTAIVIKNIPFAVKKEQLTEMMSNMGLPLPYAFNYHFDNGVFRGLAFANFTDARETQQVIDALNHMDLQGRKLRVEYKKMLPAAERDRIERDKRERRGQLEEQHRAPNMISTGSLHTAGSMTSMNSGLRTTSPSPVNMRQTVVTPNSTAAEYDLNDPTTLSYYTELLLFKNDPEREAFTFAPTTITLKDMESCARCKIVKTKHASPPMSQIQAGYYNESQRRGLNRAATIDFSEQRANDAAYQMHTLGRQGSGLLDIPGSPGNIARFQGNDYGLGSTTGGTPNLTPTSAGPLGLREDTFLANGISNMSLGYDRQPRSNIPGRIGQERDSYTSTAGPIGSQRPVNGNLEDSSRSNKVATPAKAAMIPLSEPAIPPLLDSCNNLPEIYDVTNIRATDADYSYVSQRHLTVSGVESFLPPRQPILFHAIFFKAPDTHIYIGVSTQLLFTVITIVASISVPRAPWL</sequence>
<feature type="transmembrane region" description="Helical" evidence="4">
    <location>
        <begin position="600"/>
        <end position="621"/>
    </location>
</feature>
<dbReference type="SMART" id="SM00360">
    <property type="entry name" value="RRM"/>
    <property type="match status" value="1"/>
</dbReference>
<feature type="region of interest" description="Disordered" evidence="3">
    <location>
        <begin position="141"/>
        <end position="160"/>
    </location>
</feature>
<evidence type="ECO:0000256" key="1">
    <source>
        <dbReference type="ARBA" id="ARBA00022884"/>
    </source>
</evidence>
<dbReference type="InterPro" id="IPR035979">
    <property type="entry name" value="RBD_domain_sf"/>
</dbReference>
<feature type="domain" description="RRM" evidence="5">
    <location>
        <begin position="167"/>
        <end position="245"/>
    </location>
</feature>
<evidence type="ECO:0000313" key="6">
    <source>
        <dbReference type="EMBL" id="KAA8571789.1"/>
    </source>
</evidence>
<feature type="region of interest" description="Disordered" evidence="3">
    <location>
        <begin position="96"/>
        <end position="131"/>
    </location>
</feature>
<evidence type="ECO:0000256" key="3">
    <source>
        <dbReference type="SAM" id="MobiDB-lite"/>
    </source>
</evidence>